<comment type="caution">
    <text evidence="1">The sequence shown here is derived from an EMBL/GenBank/DDBJ whole genome shotgun (WGS) entry which is preliminary data.</text>
</comment>
<accession>A0ABQ6G9E0</accession>
<reference evidence="1 2" key="1">
    <citation type="submission" date="2023-03" db="EMBL/GenBank/DDBJ databases">
        <title>Draft genome sequence of the bacteria which degrade cell wall of Tricholomamatutake.</title>
        <authorList>
            <person name="Konishi Y."/>
            <person name="Fukuta Y."/>
            <person name="Shirasaka N."/>
        </authorList>
    </citation>
    <scope>NUCLEOTIDE SEQUENCE [LARGE SCALE GENOMIC DNA]</scope>
    <source>
        <strain evidence="2">mu1</strain>
    </source>
</reference>
<dbReference type="EMBL" id="BSSQ01000002">
    <property type="protein sequence ID" value="GLX66302.1"/>
    <property type="molecule type" value="Genomic_DNA"/>
</dbReference>
<organism evidence="1 2">
    <name type="scientific">Paenibacillus glycanilyticus</name>
    <dbReference type="NCBI Taxonomy" id="126569"/>
    <lineage>
        <taxon>Bacteria</taxon>
        <taxon>Bacillati</taxon>
        <taxon>Bacillota</taxon>
        <taxon>Bacilli</taxon>
        <taxon>Bacillales</taxon>
        <taxon>Paenibacillaceae</taxon>
        <taxon>Paenibacillus</taxon>
    </lineage>
</organism>
<sequence>MDPRDDINESPSIHRSQVIEKRMEMIAMLLDKLNGEEIVQQPQSKQISHKRKGRNNDKLVRIVAGIFFHRIR</sequence>
<evidence type="ECO:0000313" key="2">
    <source>
        <dbReference type="Proteomes" id="UP001157114"/>
    </source>
</evidence>
<keyword evidence="2" id="KW-1185">Reference proteome</keyword>
<dbReference type="RefSeq" id="WP_284237000.1">
    <property type="nucleotide sequence ID" value="NZ_BSSQ01000002.1"/>
</dbReference>
<gene>
    <name evidence="1" type="ORF">MU1_06460</name>
</gene>
<dbReference type="Proteomes" id="UP001157114">
    <property type="component" value="Unassembled WGS sequence"/>
</dbReference>
<name>A0ABQ6G9E0_9BACL</name>
<proteinExistence type="predicted"/>
<protein>
    <submittedName>
        <fullName evidence="1">Uncharacterized protein</fullName>
    </submittedName>
</protein>
<evidence type="ECO:0000313" key="1">
    <source>
        <dbReference type="EMBL" id="GLX66302.1"/>
    </source>
</evidence>